<keyword evidence="3" id="KW-0547">Nucleotide-binding</keyword>
<accession>A0A6S6TIW1</accession>
<dbReference type="PROSITE" id="PS50929">
    <property type="entry name" value="ABC_TM1F"/>
    <property type="match status" value="1"/>
</dbReference>
<dbReference type="InterPro" id="IPR039421">
    <property type="entry name" value="Type_1_exporter"/>
</dbReference>
<evidence type="ECO:0000256" key="2">
    <source>
        <dbReference type="ARBA" id="ARBA00022692"/>
    </source>
</evidence>
<dbReference type="PANTHER" id="PTHR24221">
    <property type="entry name" value="ATP-BINDING CASSETTE SUB-FAMILY B"/>
    <property type="match status" value="1"/>
</dbReference>
<dbReference type="GO" id="GO:0005524">
    <property type="term" value="F:ATP binding"/>
    <property type="evidence" value="ECO:0007669"/>
    <property type="project" value="UniProtKB-KW"/>
</dbReference>
<keyword evidence="6 7" id="KW-0472">Membrane</keyword>
<feature type="transmembrane region" description="Helical" evidence="7">
    <location>
        <begin position="296"/>
        <end position="315"/>
    </location>
</feature>
<feature type="transmembrane region" description="Helical" evidence="7">
    <location>
        <begin position="188"/>
        <end position="209"/>
    </location>
</feature>
<reference evidence="10" key="1">
    <citation type="submission" date="2020-01" db="EMBL/GenBank/DDBJ databases">
        <authorList>
            <person name="Meier V. D."/>
            <person name="Meier V D."/>
        </authorList>
    </citation>
    <scope>NUCLEOTIDE SEQUENCE</scope>
    <source>
        <strain evidence="10">HLG_WM_MAG_09</strain>
    </source>
</reference>
<feature type="transmembrane region" description="Helical" evidence="7">
    <location>
        <begin position="161"/>
        <end position="182"/>
    </location>
</feature>
<dbReference type="EMBL" id="CACVAT010000326">
    <property type="protein sequence ID" value="CAA6819215.1"/>
    <property type="molecule type" value="Genomic_DNA"/>
</dbReference>
<dbReference type="InterPro" id="IPR027417">
    <property type="entry name" value="P-loop_NTPase"/>
</dbReference>
<feature type="transmembrane region" description="Helical" evidence="7">
    <location>
        <begin position="44"/>
        <end position="66"/>
    </location>
</feature>
<dbReference type="PROSITE" id="PS50893">
    <property type="entry name" value="ABC_TRANSPORTER_2"/>
    <property type="match status" value="1"/>
</dbReference>
<dbReference type="PROSITE" id="PS00211">
    <property type="entry name" value="ABC_TRANSPORTER_1"/>
    <property type="match status" value="1"/>
</dbReference>
<feature type="transmembrane region" description="Helical" evidence="7">
    <location>
        <begin position="86"/>
        <end position="103"/>
    </location>
</feature>
<evidence type="ECO:0000259" key="8">
    <source>
        <dbReference type="PROSITE" id="PS50893"/>
    </source>
</evidence>
<evidence type="ECO:0000256" key="3">
    <source>
        <dbReference type="ARBA" id="ARBA00022741"/>
    </source>
</evidence>
<gene>
    <name evidence="10" type="ORF">HELGO_WM39070</name>
</gene>
<organism evidence="10">
    <name type="scientific">uncultured Thiotrichaceae bacterium</name>
    <dbReference type="NCBI Taxonomy" id="298394"/>
    <lineage>
        <taxon>Bacteria</taxon>
        <taxon>Pseudomonadati</taxon>
        <taxon>Pseudomonadota</taxon>
        <taxon>Gammaproteobacteria</taxon>
        <taxon>Thiotrichales</taxon>
        <taxon>Thiotrichaceae</taxon>
        <taxon>environmental samples</taxon>
    </lineage>
</organism>
<evidence type="ECO:0000259" key="9">
    <source>
        <dbReference type="PROSITE" id="PS50929"/>
    </source>
</evidence>
<keyword evidence="2 7" id="KW-0812">Transmembrane</keyword>
<evidence type="ECO:0000256" key="5">
    <source>
        <dbReference type="ARBA" id="ARBA00022989"/>
    </source>
</evidence>
<dbReference type="InterPro" id="IPR003593">
    <property type="entry name" value="AAA+_ATPase"/>
</dbReference>
<dbReference type="GO" id="GO:0034040">
    <property type="term" value="F:ATPase-coupled lipid transmembrane transporter activity"/>
    <property type="evidence" value="ECO:0007669"/>
    <property type="project" value="TreeGrafter"/>
</dbReference>
<feature type="domain" description="ABC transmembrane type-1" evidence="9">
    <location>
        <begin position="46"/>
        <end position="328"/>
    </location>
</feature>
<dbReference type="InterPro" id="IPR011527">
    <property type="entry name" value="ABC1_TM_dom"/>
</dbReference>
<feature type="transmembrane region" description="Helical" evidence="7">
    <location>
        <begin position="270"/>
        <end position="290"/>
    </location>
</feature>
<dbReference type="Pfam" id="PF00664">
    <property type="entry name" value="ABC_membrane"/>
    <property type="match status" value="1"/>
</dbReference>
<dbReference type="GO" id="GO:0005886">
    <property type="term" value="C:plasma membrane"/>
    <property type="evidence" value="ECO:0007669"/>
    <property type="project" value="UniProtKB-SubCell"/>
</dbReference>
<dbReference type="FunFam" id="3.40.50.300:FF:000218">
    <property type="entry name" value="Multidrug ABC transporter ATP-binding protein"/>
    <property type="match status" value="1"/>
</dbReference>
<dbReference type="SUPFAM" id="SSF90123">
    <property type="entry name" value="ABC transporter transmembrane region"/>
    <property type="match status" value="1"/>
</dbReference>
<dbReference type="GO" id="GO:0140359">
    <property type="term" value="F:ABC-type transporter activity"/>
    <property type="evidence" value="ECO:0007669"/>
    <property type="project" value="InterPro"/>
</dbReference>
<evidence type="ECO:0000256" key="4">
    <source>
        <dbReference type="ARBA" id="ARBA00022840"/>
    </source>
</evidence>
<dbReference type="SMART" id="SM00382">
    <property type="entry name" value="AAA"/>
    <property type="match status" value="1"/>
</dbReference>
<dbReference type="Gene3D" id="3.40.50.300">
    <property type="entry name" value="P-loop containing nucleotide triphosphate hydrolases"/>
    <property type="match status" value="1"/>
</dbReference>
<dbReference type="InterPro" id="IPR017871">
    <property type="entry name" value="ABC_transporter-like_CS"/>
</dbReference>
<dbReference type="Pfam" id="PF00005">
    <property type="entry name" value="ABC_tran"/>
    <property type="match status" value="1"/>
</dbReference>
<evidence type="ECO:0000256" key="6">
    <source>
        <dbReference type="ARBA" id="ARBA00023136"/>
    </source>
</evidence>
<protein>
    <submittedName>
        <fullName evidence="10">ABC transporter, transmembrane ATP-binding protein</fullName>
    </submittedName>
</protein>
<sequence length="619" mass="68063">MNKLYEKITRFFLNATDPYDLSEPALHSTVWPYLKSHFKPMRRVLIASILVTILAAAVEVWLIQYAGQIIDTLAASSLDNFWATEGRGLLGAALVVFLLRPLAQFLRLAVNDISIQCNIANLVRWRAYDHLIRQSVGWFQEDLSGRTSGRLVNIGNFVGDIVYKAINAVGFGFVYMIGVVALMAGTDIFLALPLVIWLSLYIGILVWVIPRMVNAQQGFQSAKSALVGTVVDGFSNFDTLKLFAPRDQIAADQRVQLENTRQRLFEARQISVALWTTLIMLEAVVMVGFIGYGVWLWSSGAASIGLVSAMIALSLRITTMADWILDSVWWVFLQVGSLREALTTIGQPLEIPQKDDAPELVVGDGGAGIDIKDLKHHYGQEQGGLNGISLSIKPGEKIGLVGRSGSGKSTLVNLILRFFEAEHGSISVNGQDIRDVDQDSLRAAIGMVAQQAALLNRSVKDNILLGHTDISDEQLVRATKLAAAHTFIETLRDNKGREGYDTHVGERGVKLSGGQRQRVALARVILKDAPILILDEATSALDSEVEAEIQQLLVGVMENKTVIAIAHRLSTIAQMDRIVVFDQGRIVEQGTHEELKEKGGLYASFWSRQSGGFIDTEEE</sequence>
<evidence type="ECO:0000256" key="7">
    <source>
        <dbReference type="SAM" id="Phobius"/>
    </source>
</evidence>
<dbReference type="Gene3D" id="1.20.1560.10">
    <property type="entry name" value="ABC transporter type 1, transmembrane domain"/>
    <property type="match status" value="1"/>
</dbReference>
<dbReference type="InterPro" id="IPR036640">
    <property type="entry name" value="ABC1_TM_sf"/>
</dbReference>
<keyword evidence="4 10" id="KW-0067">ATP-binding</keyword>
<evidence type="ECO:0000313" key="10">
    <source>
        <dbReference type="EMBL" id="CAA6819215.1"/>
    </source>
</evidence>
<dbReference type="SUPFAM" id="SSF52540">
    <property type="entry name" value="P-loop containing nucleoside triphosphate hydrolases"/>
    <property type="match status" value="1"/>
</dbReference>
<proteinExistence type="predicted"/>
<keyword evidence="5 7" id="KW-1133">Transmembrane helix</keyword>
<dbReference type="PANTHER" id="PTHR24221:SF203">
    <property type="entry name" value="ATP-BINDING_PERMEASE FUSION ABC TRANSPORTER-RELATED"/>
    <property type="match status" value="1"/>
</dbReference>
<dbReference type="InterPro" id="IPR003439">
    <property type="entry name" value="ABC_transporter-like_ATP-bd"/>
</dbReference>
<dbReference type="AlphaFoldDB" id="A0A6S6TIW1"/>
<evidence type="ECO:0000256" key="1">
    <source>
        <dbReference type="ARBA" id="ARBA00004651"/>
    </source>
</evidence>
<dbReference type="GO" id="GO:0016887">
    <property type="term" value="F:ATP hydrolysis activity"/>
    <property type="evidence" value="ECO:0007669"/>
    <property type="project" value="InterPro"/>
</dbReference>
<feature type="domain" description="ABC transporter" evidence="8">
    <location>
        <begin position="369"/>
        <end position="608"/>
    </location>
</feature>
<name>A0A6S6TIW1_9GAMM</name>
<comment type="subcellular location">
    <subcellularLocation>
        <location evidence="1">Cell membrane</location>
        <topology evidence="1">Multi-pass membrane protein</topology>
    </subcellularLocation>
</comment>